<dbReference type="SUPFAM" id="SSF52540">
    <property type="entry name" value="P-loop containing nucleoside triphosphate hydrolases"/>
    <property type="match status" value="1"/>
</dbReference>
<evidence type="ECO:0000259" key="1">
    <source>
        <dbReference type="Pfam" id="PF01695"/>
    </source>
</evidence>
<dbReference type="CDD" id="cd00009">
    <property type="entry name" value="AAA"/>
    <property type="match status" value="1"/>
</dbReference>
<dbReference type="InterPro" id="IPR028350">
    <property type="entry name" value="DNAC/IstB-like"/>
</dbReference>
<accession>A0ABN7GLB8</accession>
<dbReference type="Gene3D" id="3.40.50.300">
    <property type="entry name" value="P-loop containing nucleotide triphosphate hydrolases"/>
    <property type="match status" value="1"/>
</dbReference>
<dbReference type="InterPro" id="IPR002611">
    <property type="entry name" value="IstB_ATP-bd"/>
</dbReference>
<name>A0ABN7GLB8_9ENTR</name>
<dbReference type="Pfam" id="PF01695">
    <property type="entry name" value="IstB_IS21"/>
    <property type="match status" value="1"/>
</dbReference>
<dbReference type="PANTHER" id="PTHR30050">
    <property type="entry name" value="CHROMOSOMAL REPLICATION INITIATOR PROTEIN DNAA"/>
    <property type="match status" value="1"/>
</dbReference>
<dbReference type="PANTHER" id="PTHR30050:SF4">
    <property type="entry name" value="ATP-BINDING PROTEIN RV3427C IN INSERTION SEQUENCE-RELATED"/>
    <property type="match status" value="1"/>
</dbReference>
<dbReference type="NCBIfam" id="NF009043">
    <property type="entry name" value="PRK12377.1"/>
    <property type="match status" value="1"/>
</dbReference>
<dbReference type="PIRSF" id="PIRSF003073">
    <property type="entry name" value="DNAC_TnpB_IstB"/>
    <property type="match status" value="1"/>
</dbReference>
<dbReference type="InterPro" id="IPR027417">
    <property type="entry name" value="P-loop_NTPase"/>
</dbReference>
<dbReference type="EMBL" id="CAHPRB010000007">
    <property type="protein sequence ID" value="CAB5565284.1"/>
    <property type="molecule type" value="Genomic_DNA"/>
</dbReference>
<comment type="caution">
    <text evidence="2">The sequence shown here is derived from an EMBL/GenBank/DDBJ whole genome shotgun (WGS) entry which is preliminary data.</text>
</comment>
<dbReference type="Proteomes" id="UP000835792">
    <property type="component" value="Unassembled WGS sequence"/>
</dbReference>
<protein>
    <submittedName>
        <fullName evidence="2">DNA replication protein dnaC</fullName>
    </submittedName>
</protein>
<evidence type="ECO:0000313" key="3">
    <source>
        <dbReference type="Proteomes" id="UP000835792"/>
    </source>
</evidence>
<evidence type="ECO:0000313" key="2">
    <source>
        <dbReference type="EMBL" id="CAB5565284.1"/>
    </source>
</evidence>
<proteinExistence type="predicted"/>
<gene>
    <name evidence="2" type="primary">dnaC_2</name>
    <name evidence="2" type="ORF">GHA_02207</name>
</gene>
<feature type="domain" description="IstB-like ATP-binding" evidence="1">
    <location>
        <begin position="71"/>
        <end position="221"/>
    </location>
</feature>
<reference evidence="2" key="1">
    <citation type="submission" date="2020-05" db="EMBL/GenBank/DDBJ databases">
        <authorList>
            <person name="Delgado-Blas J."/>
        </authorList>
    </citation>
    <scope>NUCLEOTIDE SEQUENCE</scope>
    <source>
        <strain evidence="2">BB1468</strain>
    </source>
</reference>
<organism evidence="2 3">
    <name type="scientific">Citrobacter youngae</name>
    <dbReference type="NCBI Taxonomy" id="133448"/>
    <lineage>
        <taxon>Bacteria</taxon>
        <taxon>Pseudomonadati</taxon>
        <taxon>Pseudomonadota</taxon>
        <taxon>Gammaproteobacteria</taxon>
        <taxon>Enterobacterales</taxon>
        <taxon>Enterobacteriaceae</taxon>
        <taxon>Citrobacter</taxon>
        <taxon>Citrobacter freundii complex</taxon>
    </lineage>
</organism>
<keyword evidence="3" id="KW-1185">Reference proteome</keyword>
<sequence length="247" mass="28106">MMKSTHDLLGRLRNLMPAGVQPKFTSSQELMAWQQEEGRKRAAELEKQNQRNRSERVFGRSGICELHRGCSFANYQVSNDGQKHALTMAKSYAHNFGNGFTSFIFSGSCGTGKNHLAAAIGNYLLQHDYSVLVVTIPDLMLRTRKCYDEGQSESDLLDDLCKVDLLVLDEVGVQRDTRNEWVLLNQIIDRRMASMKPVGVLTNLNYDELSKVLGERVMDRLTMDDGIWVNFAWGSYRKNVTHLRVVK</sequence>